<sequence>MPLSPKEMEELEKLIRQTSEAALAHKYRPVPRGEKPTMDFYIVDQDGKIMEAADPLFLGVAATGNWIDDCDFETTLIIGMEKMVNESLNLSLQGIYSKVYSAIGLLYDPNFKGAEWENPDDPILLDAFGMYTVLQGYVKSGRYRIFERIPYLTKKDRGEGCHGCKYHNGETGQCAIWRFCNTKNEQGVDEFDWLACQQRVGAEEAAYPDYVEVTVDNMSDPSFYREWMPFEERKEEHEDARKSWTDSEQ</sequence>
<gene>
    <name evidence="1" type="ORF">BM613_13255</name>
</gene>
<dbReference type="Proteomes" id="UP000245380">
    <property type="component" value="Unassembled WGS sequence"/>
</dbReference>
<name>A0A2U3D3H8_SULT2</name>
<dbReference type="RefSeq" id="WP_109431678.1">
    <property type="nucleotide sequence ID" value="NZ_MPDK01000039.1"/>
</dbReference>
<dbReference type="EMBL" id="MPDK01000039">
    <property type="protein sequence ID" value="PWI55846.1"/>
    <property type="molecule type" value="Genomic_DNA"/>
</dbReference>
<evidence type="ECO:0000313" key="1">
    <source>
        <dbReference type="EMBL" id="PWI55846.1"/>
    </source>
</evidence>
<dbReference type="AlphaFoldDB" id="A0A2U3D3H8"/>
<protein>
    <submittedName>
        <fullName evidence="1">Uncharacterized protein</fullName>
    </submittedName>
</protein>
<reference evidence="1 2" key="1">
    <citation type="submission" date="2016-11" db="EMBL/GenBank/DDBJ databases">
        <title>Comparative genomics of Acidibacillus ferroxidans species.</title>
        <authorList>
            <person name="Oliveira G."/>
            <person name="Nunes G."/>
            <person name="Oliveira R."/>
            <person name="Araujo F."/>
            <person name="Salim A."/>
            <person name="Scholte L."/>
            <person name="Morais D."/>
            <person name="Nancucheo I."/>
            <person name="Johnson D.B."/>
            <person name="Grail B."/>
            <person name="Bittencourt J."/>
            <person name="Valadares R."/>
        </authorList>
    </citation>
    <scope>NUCLEOTIDE SEQUENCE [LARGE SCALE GENOMIC DNA]</scope>
    <source>
        <strain evidence="1 2">Y002</strain>
    </source>
</reference>
<organism evidence="1 2">
    <name type="scientific">Sulfoacidibacillus thermotolerans</name>
    <name type="common">Acidibacillus sulfuroxidans</name>
    <dbReference type="NCBI Taxonomy" id="1765684"/>
    <lineage>
        <taxon>Bacteria</taxon>
        <taxon>Bacillati</taxon>
        <taxon>Bacillota</taxon>
        <taxon>Bacilli</taxon>
        <taxon>Bacillales</taxon>
        <taxon>Alicyclobacillaceae</taxon>
        <taxon>Sulfoacidibacillus</taxon>
    </lineage>
</organism>
<evidence type="ECO:0000313" key="2">
    <source>
        <dbReference type="Proteomes" id="UP000245380"/>
    </source>
</evidence>
<accession>A0A2U3D3H8</accession>
<comment type="caution">
    <text evidence="1">The sequence shown here is derived from an EMBL/GenBank/DDBJ whole genome shotgun (WGS) entry which is preliminary data.</text>
</comment>
<proteinExistence type="predicted"/>
<keyword evidence="2" id="KW-1185">Reference proteome</keyword>